<sequence>MRDRKAPGEAERTALSYRRIFLEAGGVDIPIPPSKRAAPYPAGLE</sequence>
<evidence type="ECO:0000313" key="2">
    <source>
        <dbReference type="Proteomes" id="UP001209730"/>
    </source>
</evidence>
<dbReference type="RefSeq" id="WP_266002456.1">
    <property type="nucleotide sequence ID" value="NZ_JAPHQB010000014.1"/>
</dbReference>
<gene>
    <name evidence="1" type="ORF">OQJ68_10135</name>
</gene>
<reference evidence="1" key="1">
    <citation type="submission" date="2022-11" db="EMBL/GenBank/DDBJ databases">
        <title>Chitin-degrading and fungicidal potential of chitinolytic bacterial strains from marine environment of the Pacific Ocean regions.</title>
        <authorList>
            <person name="Pentekhina I."/>
            <person name="Nedashkovskaya O."/>
            <person name="Seitkalieva A."/>
            <person name="Podvolotskaya A."/>
            <person name="Tekutyeva L."/>
            <person name="Balabanova L."/>
        </authorList>
    </citation>
    <scope>NUCLEOTIDE SEQUENCE</scope>
    <source>
        <strain evidence="1">KMM 6838</strain>
    </source>
</reference>
<dbReference type="EMBL" id="JAPHQB010000014">
    <property type="protein sequence ID" value="MCX2802145.1"/>
    <property type="molecule type" value="Genomic_DNA"/>
</dbReference>
<name>A0AB35I165_MICTH</name>
<dbReference type="AlphaFoldDB" id="A0AB35I165"/>
<evidence type="ECO:0000313" key="1">
    <source>
        <dbReference type="EMBL" id="MCX2802145.1"/>
    </source>
</evidence>
<proteinExistence type="predicted"/>
<protein>
    <submittedName>
        <fullName evidence="1">Uncharacterized protein</fullName>
    </submittedName>
</protein>
<organism evidence="1 2">
    <name type="scientific">Microbulbifer thermotolerans</name>
    <dbReference type="NCBI Taxonomy" id="252514"/>
    <lineage>
        <taxon>Bacteria</taxon>
        <taxon>Pseudomonadati</taxon>
        <taxon>Pseudomonadota</taxon>
        <taxon>Gammaproteobacteria</taxon>
        <taxon>Cellvibrionales</taxon>
        <taxon>Microbulbiferaceae</taxon>
        <taxon>Microbulbifer</taxon>
    </lineage>
</organism>
<dbReference type="Proteomes" id="UP001209730">
    <property type="component" value="Unassembled WGS sequence"/>
</dbReference>
<accession>A0AB35I165</accession>
<comment type="caution">
    <text evidence="1">The sequence shown here is derived from an EMBL/GenBank/DDBJ whole genome shotgun (WGS) entry which is preliminary data.</text>
</comment>